<dbReference type="eggNOG" id="ENOG502QS8F">
    <property type="taxonomic scope" value="Eukaryota"/>
</dbReference>
<dbReference type="EMBL" id="CH408155">
    <property type="protein sequence ID" value="EDK36821.1"/>
    <property type="molecule type" value="Genomic_DNA"/>
</dbReference>
<organism evidence="12 13">
    <name type="scientific">Meyerozyma guilliermondii (strain ATCC 6260 / CBS 566 / DSM 6381 / JCM 1539 / NBRC 10279 / NRRL Y-324)</name>
    <name type="common">Yeast</name>
    <name type="synonym">Candida guilliermondii</name>
    <dbReference type="NCBI Taxonomy" id="294746"/>
    <lineage>
        <taxon>Eukaryota</taxon>
        <taxon>Fungi</taxon>
        <taxon>Dikarya</taxon>
        <taxon>Ascomycota</taxon>
        <taxon>Saccharomycotina</taxon>
        <taxon>Pichiomycetes</taxon>
        <taxon>Debaryomycetaceae</taxon>
        <taxon>Meyerozyma</taxon>
    </lineage>
</organism>
<evidence type="ECO:0000256" key="6">
    <source>
        <dbReference type="ARBA" id="ARBA00023163"/>
    </source>
</evidence>
<accession>A5DCB4</accession>
<dbReference type="Pfam" id="PF23798">
    <property type="entry name" value="Beta-prop_SPT8"/>
    <property type="match status" value="1"/>
</dbReference>
<proteinExistence type="inferred from homology"/>
<dbReference type="STRING" id="294746.A5DCB4"/>
<dbReference type="FunFam" id="2.130.10.10:FF:000925">
    <property type="entry name" value="Transcription factor SPT8"/>
    <property type="match status" value="1"/>
</dbReference>
<dbReference type="SMART" id="SM00320">
    <property type="entry name" value="WD40"/>
    <property type="match status" value="6"/>
</dbReference>
<dbReference type="InterPro" id="IPR001680">
    <property type="entry name" value="WD40_rpt"/>
</dbReference>
<dbReference type="FunCoup" id="A5DCB4">
    <property type="interactions" value="395"/>
</dbReference>
<dbReference type="AlphaFoldDB" id="A5DCB4"/>
<evidence type="ECO:0000256" key="3">
    <source>
        <dbReference type="ARBA" id="ARBA00022574"/>
    </source>
</evidence>
<evidence type="ECO:0000256" key="1">
    <source>
        <dbReference type="ARBA" id="ARBA00004123"/>
    </source>
</evidence>
<feature type="region of interest" description="Disordered" evidence="10">
    <location>
        <begin position="1"/>
        <end position="165"/>
    </location>
</feature>
<keyword evidence="2" id="KW-0597">Phosphoprotein</keyword>
<dbReference type="GO" id="GO:0005669">
    <property type="term" value="C:transcription factor TFIID complex"/>
    <property type="evidence" value="ECO:0007669"/>
    <property type="project" value="TreeGrafter"/>
</dbReference>
<keyword evidence="13" id="KW-1185">Reference proteome</keyword>
<evidence type="ECO:0000256" key="4">
    <source>
        <dbReference type="ARBA" id="ARBA00022737"/>
    </source>
</evidence>
<name>A5DCB4_PICGU</name>
<dbReference type="InterPro" id="IPR036322">
    <property type="entry name" value="WD40_repeat_dom_sf"/>
</dbReference>
<feature type="repeat" description="WD" evidence="9">
    <location>
        <begin position="441"/>
        <end position="467"/>
    </location>
</feature>
<feature type="repeat" description="WD" evidence="9">
    <location>
        <begin position="331"/>
        <end position="372"/>
    </location>
</feature>
<dbReference type="GO" id="GO:0006325">
    <property type="term" value="P:chromatin organization"/>
    <property type="evidence" value="ECO:0007669"/>
    <property type="project" value="EnsemblFungi"/>
</dbReference>
<feature type="compositionally biased region" description="Acidic residues" evidence="10">
    <location>
        <begin position="1"/>
        <end position="113"/>
    </location>
</feature>
<evidence type="ECO:0000256" key="7">
    <source>
        <dbReference type="ARBA" id="ARBA00023242"/>
    </source>
</evidence>
<dbReference type="GO" id="GO:0003712">
    <property type="term" value="F:transcription coregulator activity"/>
    <property type="evidence" value="ECO:0007669"/>
    <property type="project" value="EnsemblFungi"/>
</dbReference>
<feature type="region of interest" description="Disordered" evidence="10">
    <location>
        <begin position="402"/>
        <end position="439"/>
    </location>
</feature>
<dbReference type="PROSITE" id="PS50082">
    <property type="entry name" value="WD_REPEATS_2"/>
    <property type="match status" value="2"/>
</dbReference>
<evidence type="ECO:0000313" key="13">
    <source>
        <dbReference type="Proteomes" id="UP000001997"/>
    </source>
</evidence>
<reference evidence="12 13" key="1">
    <citation type="journal article" date="2009" name="Nature">
        <title>Evolution of pathogenicity and sexual reproduction in eight Candida genomes.</title>
        <authorList>
            <person name="Butler G."/>
            <person name="Rasmussen M.D."/>
            <person name="Lin M.F."/>
            <person name="Santos M.A."/>
            <person name="Sakthikumar S."/>
            <person name="Munro C.A."/>
            <person name="Rheinbay E."/>
            <person name="Grabherr M."/>
            <person name="Forche A."/>
            <person name="Reedy J.L."/>
            <person name="Agrafioti I."/>
            <person name="Arnaud M.B."/>
            <person name="Bates S."/>
            <person name="Brown A.J."/>
            <person name="Brunke S."/>
            <person name="Costanzo M.C."/>
            <person name="Fitzpatrick D.A."/>
            <person name="de Groot P.W."/>
            <person name="Harris D."/>
            <person name="Hoyer L.L."/>
            <person name="Hube B."/>
            <person name="Klis F.M."/>
            <person name="Kodira C."/>
            <person name="Lennard N."/>
            <person name="Logue M.E."/>
            <person name="Martin R."/>
            <person name="Neiman A.M."/>
            <person name="Nikolaou E."/>
            <person name="Quail M.A."/>
            <person name="Quinn J."/>
            <person name="Santos M.C."/>
            <person name="Schmitzberger F.F."/>
            <person name="Sherlock G."/>
            <person name="Shah P."/>
            <person name="Silverstein K.A."/>
            <person name="Skrzypek M.S."/>
            <person name="Soll D."/>
            <person name="Staggs R."/>
            <person name="Stansfield I."/>
            <person name="Stumpf M.P."/>
            <person name="Sudbery P.E."/>
            <person name="Srikantha T."/>
            <person name="Zeng Q."/>
            <person name="Berman J."/>
            <person name="Berriman M."/>
            <person name="Heitman J."/>
            <person name="Gow N.A."/>
            <person name="Lorenz M.C."/>
            <person name="Birren B.W."/>
            <person name="Kellis M."/>
            <person name="Cuomo C.A."/>
        </authorList>
    </citation>
    <scope>NUCLEOTIDE SEQUENCE [LARGE SCALE GENOMIC DNA]</scope>
    <source>
        <strain evidence="13">ATCC 6260 / CBS 566 / DSM 6381 / JCM 1539 / NBRC 10279 / NRRL Y-324</strain>
    </source>
</reference>
<feature type="compositionally biased region" description="Basic and acidic residues" evidence="10">
    <location>
        <begin position="114"/>
        <end position="123"/>
    </location>
</feature>
<dbReference type="GO" id="GO:0006367">
    <property type="term" value="P:transcription initiation at RNA polymerase II promoter"/>
    <property type="evidence" value="ECO:0007669"/>
    <property type="project" value="TreeGrafter"/>
</dbReference>
<comment type="similarity">
    <text evidence="8">Belongs to the WD repeat SPT8 family.</text>
</comment>
<evidence type="ECO:0000256" key="2">
    <source>
        <dbReference type="ARBA" id="ARBA00022553"/>
    </source>
</evidence>
<dbReference type="OrthoDB" id="10260946at2759"/>
<dbReference type="GO" id="GO:0000122">
    <property type="term" value="P:negative regulation of transcription by RNA polymerase II"/>
    <property type="evidence" value="ECO:0007669"/>
    <property type="project" value="EnsemblFungi"/>
</dbReference>
<dbReference type="GeneID" id="5128726"/>
<gene>
    <name evidence="12" type="ORF">PGUG_00919</name>
</gene>
<keyword evidence="3 9" id="KW-0853">WD repeat</keyword>
<dbReference type="GO" id="GO:0045944">
    <property type="term" value="P:positive regulation of transcription by RNA polymerase II"/>
    <property type="evidence" value="ECO:0007669"/>
    <property type="project" value="EnsemblFungi"/>
</dbReference>
<dbReference type="PANTHER" id="PTHR19879:SF1">
    <property type="entry name" value="CANNONBALL-RELATED"/>
    <property type="match status" value="1"/>
</dbReference>
<keyword evidence="7" id="KW-0539">Nucleus</keyword>
<dbReference type="HOGENOM" id="CLU_010934_2_1_1"/>
<feature type="domain" description="Transcription factor spt8 beta-propeller" evidence="11">
    <location>
        <begin position="174"/>
        <end position="633"/>
    </location>
</feature>
<dbReference type="GO" id="GO:0017025">
    <property type="term" value="F:TBP-class protein binding"/>
    <property type="evidence" value="ECO:0007669"/>
    <property type="project" value="EnsemblFungi"/>
</dbReference>
<dbReference type="PROSITE" id="PS50294">
    <property type="entry name" value="WD_REPEATS_REGION"/>
    <property type="match status" value="1"/>
</dbReference>
<dbReference type="Proteomes" id="UP000001997">
    <property type="component" value="Unassembled WGS sequence"/>
</dbReference>
<dbReference type="VEuPathDB" id="FungiDB:PGUG_00919"/>
<dbReference type="GO" id="GO:0016251">
    <property type="term" value="F:RNA polymerase II general transcription initiation factor activity"/>
    <property type="evidence" value="ECO:0007669"/>
    <property type="project" value="TreeGrafter"/>
</dbReference>
<evidence type="ECO:0000256" key="9">
    <source>
        <dbReference type="PROSITE-ProRule" id="PRU00221"/>
    </source>
</evidence>
<evidence type="ECO:0000313" key="12">
    <source>
        <dbReference type="EMBL" id="EDK36821.1"/>
    </source>
</evidence>
<dbReference type="InterPro" id="IPR057544">
    <property type="entry name" value="Beta-prop_SPT8"/>
</dbReference>
<dbReference type="GO" id="GO:0000124">
    <property type="term" value="C:SAGA complex"/>
    <property type="evidence" value="ECO:0007669"/>
    <property type="project" value="EnsemblFungi"/>
</dbReference>
<evidence type="ECO:0000256" key="5">
    <source>
        <dbReference type="ARBA" id="ARBA00023015"/>
    </source>
</evidence>
<keyword evidence="6" id="KW-0804">Transcription</keyword>
<dbReference type="RefSeq" id="XP_001487542.1">
    <property type="nucleotide sequence ID" value="XM_001487492.1"/>
</dbReference>
<comment type="subcellular location">
    <subcellularLocation>
        <location evidence="1">Nucleus</location>
    </subcellularLocation>
</comment>
<dbReference type="PANTHER" id="PTHR19879">
    <property type="entry name" value="TRANSCRIPTION INITIATION FACTOR TFIID"/>
    <property type="match status" value="1"/>
</dbReference>
<dbReference type="KEGG" id="pgu:PGUG_00919"/>
<evidence type="ECO:0000259" key="11">
    <source>
        <dbReference type="Pfam" id="PF23798"/>
    </source>
</evidence>
<dbReference type="InParanoid" id="A5DCB4"/>
<feature type="compositionally biased region" description="Basic and acidic residues" evidence="10">
    <location>
        <begin position="144"/>
        <end position="155"/>
    </location>
</feature>
<keyword evidence="4" id="KW-0677">Repeat</keyword>
<dbReference type="SUPFAM" id="SSF50978">
    <property type="entry name" value="WD40 repeat-like"/>
    <property type="match status" value="1"/>
</dbReference>
<dbReference type="OMA" id="WDRRQPN"/>
<dbReference type="Gene3D" id="2.130.10.10">
    <property type="entry name" value="YVTN repeat-like/Quinoprotein amine dehydrogenase"/>
    <property type="match status" value="2"/>
</dbReference>
<sequence>MPVDDDLFNVPDNDEEMLENEDEDDDEDLENQDQDEAQDQEMQDDGEDEDDEDGEEGDEEEGEEDEDGSGDDNEGEEGEEVEEGEEGEEIEEGEEGDENDEGEGNEQGEEGEVGEQKRAKESESTQSQSENIKAFQNGESNTTETDHKPTVEKLPAHQVRSQVAQRAKTTSKVEIVPTTSIPYTSQCHAIALTEGPRLILTGGEDGFIRKYDFIASIEGKSPLTMAQKHNMVDSVTKAGVISSYWENEQPITRTELMQANPKIKPADFTTGTINYEPKLSPVYSLAAEKRGLWCLSGLLSGGISLYSMKYSEGSLVHYFPHGDPKRPAHENSGHNDAVSVLKLTPDEKGFFSGSWDKTIRSWDLNTGKTTATYTGASNQITSLEFRPHGLADLELADGDANSSDVDSLFGDSDNENENDNDNENGNSEQKPRKPVSKVVRNDSVFMTSSIDGTVNIWDVRVGESNQDPVIKYVVPEHVPPWCMSATWANSGDFIFAGRRNSTVEELSLKMPHRRIPNSHGKNDVIPNVSRTLQFPKISGPVSAISTMPNDDLLLCGSNDNIRLYNLQLYDQSSGTQQTTKKQATPFMIVPGHHGGILSTLYVDESGRFMVSASGNRGWGQSAFTETVLIYEIDF</sequence>
<evidence type="ECO:0000256" key="10">
    <source>
        <dbReference type="SAM" id="MobiDB-lite"/>
    </source>
</evidence>
<feature type="compositionally biased region" description="Acidic residues" evidence="10">
    <location>
        <begin position="412"/>
        <end position="422"/>
    </location>
</feature>
<protein>
    <recommendedName>
        <fullName evidence="11">Transcription factor spt8 beta-propeller domain-containing protein</fullName>
    </recommendedName>
</protein>
<dbReference type="InterPro" id="IPR015943">
    <property type="entry name" value="WD40/YVTN_repeat-like_dom_sf"/>
</dbReference>
<keyword evidence="5" id="KW-0805">Transcription regulation</keyword>
<evidence type="ECO:0000256" key="8">
    <source>
        <dbReference type="ARBA" id="ARBA00061203"/>
    </source>
</evidence>